<sequence length="65" mass="7462">MPGASCRIIMRIPRPLQAVHFWTAPDFPTFLLSCNLVVFPLYKSSRDTLFGEEEKKKSLSFSRIS</sequence>
<organism evidence="1 2">
    <name type="scientific">Cyprinus carpio carpio</name>
    <dbReference type="NCBI Taxonomy" id="630221"/>
    <lineage>
        <taxon>Eukaryota</taxon>
        <taxon>Metazoa</taxon>
        <taxon>Chordata</taxon>
        <taxon>Craniata</taxon>
        <taxon>Vertebrata</taxon>
        <taxon>Euteleostomi</taxon>
        <taxon>Actinopterygii</taxon>
        <taxon>Neopterygii</taxon>
        <taxon>Teleostei</taxon>
        <taxon>Ostariophysi</taxon>
        <taxon>Cypriniformes</taxon>
        <taxon>Cyprinidae</taxon>
        <taxon>Cyprininae</taxon>
        <taxon>Cyprinus</taxon>
    </lineage>
</organism>
<keyword evidence="2" id="KW-1185">Reference proteome</keyword>
<reference evidence="1" key="2">
    <citation type="submission" date="2025-09" db="UniProtKB">
        <authorList>
            <consortium name="Ensembl"/>
        </authorList>
    </citation>
    <scope>IDENTIFICATION</scope>
</reference>
<accession>A0A9J8BQH8</accession>
<dbReference type="Proteomes" id="UP001108240">
    <property type="component" value="Unplaced"/>
</dbReference>
<protein>
    <submittedName>
        <fullName evidence="1">Uncharacterized protein</fullName>
    </submittedName>
</protein>
<dbReference type="OMA" id="CATERMD"/>
<dbReference type="Ensembl" id="ENSCCRT00000199763.1">
    <property type="protein sequence ID" value="ENSCCRP00000159577.1"/>
    <property type="gene ID" value="ENSCCRG00000064534.1"/>
</dbReference>
<name>A0A9J8BQH8_CYPCA</name>
<proteinExistence type="predicted"/>
<evidence type="ECO:0000313" key="1">
    <source>
        <dbReference type="Ensembl" id="ENSCCRP00000159577.1"/>
    </source>
</evidence>
<dbReference type="GeneTree" id="ENSGT00390000005105"/>
<dbReference type="AlphaFoldDB" id="A0A9J8BQH8"/>
<evidence type="ECO:0000313" key="2">
    <source>
        <dbReference type="Proteomes" id="UP001108240"/>
    </source>
</evidence>
<reference evidence="1" key="1">
    <citation type="submission" date="2025-08" db="UniProtKB">
        <authorList>
            <consortium name="Ensembl"/>
        </authorList>
    </citation>
    <scope>IDENTIFICATION</scope>
</reference>